<dbReference type="InterPro" id="IPR001357">
    <property type="entry name" value="BRCT_dom"/>
</dbReference>
<dbReference type="PROSITE" id="PS50172">
    <property type="entry name" value="BRCT"/>
    <property type="match status" value="3"/>
</dbReference>
<dbReference type="GO" id="GO:0006270">
    <property type="term" value="P:DNA replication initiation"/>
    <property type="evidence" value="ECO:0007669"/>
    <property type="project" value="TreeGrafter"/>
</dbReference>
<evidence type="ECO:0000256" key="1">
    <source>
        <dbReference type="ARBA" id="ARBA00022737"/>
    </source>
</evidence>
<accession>A0A7H9B8D5</accession>
<proteinExistence type="predicted"/>
<evidence type="ECO:0000259" key="3">
    <source>
        <dbReference type="PROSITE" id="PS50172"/>
    </source>
</evidence>
<dbReference type="GeneID" id="59238586"/>
<dbReference type="GO" id="GO:0033314">
    <property type="term" value="P:mitotic DNA replication checkpoint signaling"/>
    <property type="evidence" value="ECO:0007669"/>
    <property type="project" value="TreeGrafter"/>
</dbReference>
<sequence>MKPFHDITFCPTGIESESVSRSISKKIFKLGGNYSKDLTRQVNVLICGSKSTNKYKFSVRNRHDILFIDPDAIDVLYRRWLAGDDIGDCLKLLRERYSNKPLTDFLIFIGRIHDKSAQYIQELERICQLGSCYKCYTTHFVKDTKTFQRGDVVFVSSSLEGTRVQAALEQGLPIVHYKWLLDCHRRNATLEYDPYYLVTNIPEHTPFEKIGIDSCDCWDQLSSVVPVSEVAIGVSANGASATAAITGNPLTRFKSQGDKIWEKVMAVDHPKAKEVAPLNSRGKALKEVSLENSVFENCSFEISNIFETNHRDILQRVIEQNGGIVSESPTTYHIIPSNAPLNECELNDCELNDCASAVIITEFFIERCLHYKKIISPPDTWSRPFLITNDVQLKPSKYLVHTANQALKVAITGFHGVELLHLSKILQIMKPMGIELTEYLNSSADLLIINLSALSSIPKTHALWRNCYGDLFALQETNSKNQILRNSMKRKIEFIKQSHSIPGVTPSFLFDIFKKSSYLSENKRDHVYLNNINWCIICPRGIKDNFMIELSPKVSIGHKKEIPFNTAATGSSPHIKEARLEFLEKIKESESVQSESRKRTNLEPDLPSQPLSSTPIKKVHSNVVSFESKSNSRPSSWGNIMSDRVHEAPNKSMELANDQPPIDSASFTQVTYGTTGDIPTGKAVRKLTKKHIKDIGI</sequence>
<dbReference type="PANTHER" id="PTHR13561:SF20">
    <property type="entry name" value="DNA TOPOISOMERASE 2-BINDING PROTEIN 1"/>
    <property type="match status" value="1"/>
</dbReference>
<dbReference type="SUPFAM" id="SSF52113">
    <property type="entry name" value="BRCT domain"/>
    <property type="match status" value="3"/>
</dbReference>
<protein>
    <recommendedName>
        <fullName evidence="3">BRCT domain-containing protein</fullName>
    </recommendedName>
</protein>
<reference evidence="4 5" key="1">
    <citation type="submission" date="2020-07" db="EMBL/GenBank/DDBJ databases">
        <title>The yeast mating-type switching endonuclease HO is a domesticated member of an unorthodox homing genetic element family.</title>
        <authorList>
            <person name="Coughlan A.Y."/>
            <person name="Lombardi L."/>
            <person name="Braun-Galleani S."/>
            <person name="Martos A.R."/>
            <person name="Galeote V."/>
            <person name="Bigey F."/>
            <person name="Dequin S."/>
            <person name="Byrne K.P."/>
            <person name="Wolfe K.H."/>
        </authorList>
    </citation>
    <scope>NUCLEOTIDE SEQUENCE [LARGE SCALE GENOMIC DNA]</scope>
    <source>
        <strain evidence="4 5">NRRL Y-6702</strain>
    </source>
</reference>
<dbReference type="OrthoDB" id="251770at2759"/>
<evidence type="ECO:0000313" key="5">
    <source>
        <dbReference type="Proteomes" id="UP000509704"/>
    </source>
</evidence>
<feature type="region of interest" description="Disordered" evidence="2">
    <location>
        <begin position="589"/>
        <end position="615"/>
    </location>
</feature>
<keyword evidence="1" id="KW-0677">Repeat</keyword>
<dbReference type="Pfam" id="PF12738">
    <property type="entry name" value="PTCB-BRCT"/>
    <property type="match status" value="1"/>
</dbReference>
<evidence type="ECO:0000256" key="2">
    <source>
        <dbReference type="SAM" id="MobiDB-lite"/>
    </source>
</evidence>
<dbReference type="SMART" id="SM00292">
    <property type="entry name" value="BRCT"/>
    <property type="match status" value="3"/>
</dbReference>
<dbReference type="RefSeq" id="XP_037146508.1">
    <property type="nucleotide sequence ID" value="XM_037290613.1"/>
</dbReference>
<dbReference type="InterPro" id="IPR036420">
    <property type="entry name" value="BRCT_dom_sf"/>
</dbReference>
<evidence type="ECO:0000313" key="4">
    <source>
        <dbReference type="EMBL" id="QLG74783.1"/>
    </source>
</evidence>
<dbReference type="AlphaFoldDB" id="A0A7H9B8D5"/>
<dbReference type="KEGG" id="zmk:HG535_0H01100"/>
<dbReference type="EMBL" id="CP058611">
    <property type="protein sequence ID" value="QLG74783.1"/>
    <property type="molecule type" value="Genomic_DNA"/>
</dbReference>
<name>A0A7H9B8D5_ZYGMR</name>
<feature type="domain" description="BRCT" evidence="3">
    <location>
        <begin position="1"/>
        <end position="81"/>
    </location>
</feature>
<feature type="domain" description="BRCT" evidence="3">
    <location>
        <begin position="137"/>
        <end position="197"/>
    </location>
</feature>
<feature type="domain" description="BRCT" evidence="3">
    <location>
        <begin position="290"/>
        <end position="382"/>
    </location>
</feature>
<dbReference type="Gene3D" id="3.40.50.10190">
    <property type="entry name" value="BRCT domain"/>
    <property type="match status" value="4"/>
</dbReference>
<dbReference type="PANTHER" id="PTHR13561">
    <property type="entry name" value="DNA REPLICATION REGULATOR DPB11-RELATED"/>
    <property type="match status" value="1"/>
</dbReference>
<gene>
    <name evidence="4" type="ORF">HG535_0H01100</name>
</gene>
<dbReference type="Proteomes" id="UP000509704">
    <property type="component" value="Chromosome 8"/>
</dbReference>
<keyword evidence="5" id="KW-1185">Reference proteome</keyword>
<feature type="compositionally biased region" description="Basic and acidic residues" evidence="2">
    <location>
        <begin position="589"/>
        <end position="602"/>
    </location>
</feature>
<organism evidence="4 5">
    <name type="scientific">Zygotorulaspora mrakii</name>
    <name type="common">Zygosaccharomyces mrakii</name>
    <dbReference type="NCBI Taxonomy" id="42260"/>
    <lineage>
        <taxon>Eukaryota</taxon>
        <taxon>Fungi</taxon>
        <taxon>Dikarya</taxon>
        <taxon>Ascomycota</taxon>
        <taxon>Saccharomycotina</taxon>
        <taxon>Saccharomycetes</taxon>
        <taxon>Saccharomycetales</taxon>
        <taxon>Saccharomycetaceae</taxon>
        <taxon>Zygotorulaspora</taxon>
    </lineage>
</organism>
<dbReference type="GO" id="GO:0007095">
    <property type="term" value="P:mitotic G2 DNA damage checkpoint signaling"/>
    <property type="evidence" value="ECO:0007669"/>
    <property type="project" value="TreeGrafter"/>
</dbReference>